<dbReference type="EMBL" id="CAXKWB010001876">
    <property type="protein sequence ID" value="CAL4065707.1"/>
    <property type="molecule type" value="Genomic_DNA"/>
</dbReference>
<evidence type="ECO:0000256" key="10">
    <source>
        <dbReference type="SAM" id="Phobius"/>
    </source>
</evidence>
<feature type="transmembrane region" description="Helical" evidence="10">
    <location>
        <begin position="224"/>
        <end position="242"/>
    </location>
</feature>
<evidence type="ECO:0000256" key="7">
    <source>
        <dbReference type="ARBA" id="ARBA00023136"/>
    </source>
</evidence>
<comment type="caution">
    <text evidence="11">The sequence shown here is derived from an EMBL/GenBank/DDBJ whole genome shotgun (WGS) entry which is preliminary data.</text>
</comment>
<keyword evidence="5" id="KW-0769">Symport</keyword>
<dbReference type="Proteomes" id="UP001497623">
    <property type="component" value="Unassembled WGS sequence"/>
</dbReference>
<protein>
    <submittedName>
        <fullName evidence="11">Uncharacterized protein</fullName>
    </submittedName>
</protein>
<dbReference type="PANTHER" id="PTHR11616:SF295">
    <property type="entry name" value="SODIUM: NEUROTRANSMITTER SYMPORTER FAMILY"/>
    <property type="match status" value="1"/>
</dbReference>
<proteinExistence type="inferred from homology"/>
<feature type="compositionally biased region" description="Polar residues" evidence="9">
    <location>
        <begin position="59"/>
        <end position="88"/>
    </location>
</feature>
<keyword evidence="8" id="KW-0479">Metal-binding</keyword>
<evidence type="ECO:0000256" key="9">
    <source>
        <dbReference type="SAM" id="MobiDB-lite"/>
    </source>
</evidence>
<evidence type="ECO:0000313" key="11">
    <source>
        <dbReference type="EMBL" id="CAL4065707.1"/>
    </source>
</evidence>
<dbReference type="GO" id="GO:0005283">
    <property type="term" value="F:amino acid:sodium symporter activity"/>
    <property type="evidence" value="ECO:0007669"/>
    <property type="project" value="TreeGrafter"/>
</dbReference>
<dbReference type="AlphaFoldDB" id="A0AAV2PWY5"/>
<dbReference type="SUPFAM" id="SSF161070">
    <property type="entry name" value="SNF-like"/>
    <property type="match status" value="1"/>
</dbReference>
<feature type="compositionally biased region" description="Polar residues" evidence="9">
    <location>
        <begin position="853"/>
        <end position="897"/>
    </location>
</feature>
<dbReference type="InterPro" id="IPR037272">
    <property type="entry name" value="SNS_sf"/>
</dbReference>
<keyword evidence="7 10" id="KW-0472">Membrane</keyword>
<evidence type="ECO:0000256" key="4">
    <source>
        <dbReference type="ARBA" id="ARBA00022692"/>
    </source>
</evidence>
<accession>A0AAV2PWY5</accession>
<feature type="transmembrane region" description="Helical" evidence="10">
    <location>
        <begin position="654"/>
        <end position="676"/>
    </location>
</feature>
<feature type="transmembrane region" description="Helical" evidence="10">
    <location>
        <begin position="394"/>
        <end position="413"/>
    </location>
</feature>
<dbReference type="GO" id="GO:0046872">
    <property type="term" value="F:metal ion binding"/>
    <property type="evidence" value="ECO:0007669"/>
    <property type="project" value="UniProtKB-KW"/>
</dbReference>
<feature type="compositionally biased region" description="Low complexity" evidence="9">
    <location>
        <begin position="49"/>
        <end position="58"/>
    </location>
</feature>
<evidence type="ECO:0000256" key="2">
    <source>
        <dbReference type="ARBA" id="ARBA00006459"/>
    </source>
</evidence>
<comment type="subcellular location">
    <subcellularLocation>
        <location evidence="1">Membrane</location>
        <topology evidence="1">Multi-pass membrane protein</topology>
    </subcellularLocation>
</comment>
<evidence type="ECO:0000256" key="3">
    <source>
        <dbReference type="ARBA" id="ARBA00022448"/>
    </source>
</evidence>
<dbReference type="PRINTS" id="PR00176">
    <property type="entry name" value="NANEUSMPORT"/>
</dbReference>
<dbReference type="GO" id="GO:0089718">
    <property type="term" value="P:amino acid import across plasma membrane"/>
    <property type="evidence" value="ECO:0007669"/>
    <property type="project" value="TreeGrafter"/>
</dbReference>
<sequence length="921" mass="102759">MSEELLPPQDGRSRSGSYIHQWVQQTMLPPSGSTTNSARGTRGRDRSSTMDSMSSRPSQDGNGSSVTSFVTNRLGNRQRRTSMSSSIGSRPGRKLSTRVEVVPGPGGPVLVEIDEEIDGEEQEAPRRPSIKSIRSYVVPDTSHIDKALKIEMAHHSPAIGDSKTEDKSHSGADHRPDIEDDPLEKWDLRRWMRHLHLAFTTPALYRLPHLVHKYNQKSKEGSSGGFLMAYIIMLICVAMPLAKLEMTMAQFSSLGPITIFRCLPILTGVGVGMVVTCYILMLYSSTLAGWSLFYVTSCFEGVLPWTSCATLPKIDDHYPQHCTNISTTAVAFKTYIPADFYFQHTVLGNLPDTIEPAELPSINLSLMGILLCIWPIMFFIMIRREIWKDNIVSWMMSLVGIIVLIVLMVKGLSLEHGSRGLNNAFSMNFSSSNLQENMSHPSMWLDALGQALLSLGPAIGLLISRCSYNRFRHRIGFDVYTSTLYHILLGILVCAAIFPYKGDIDFNSDINYNINKNPGFFFVMSSYALTYMSVPQLGGVCLFLTLSFSLIMQTLMLGTTVATTLTDIMPAKWRIGARRVFIDATVCVSILAFNFLFISKNGIFYISTLDAYLPWLCGLSLATAEVLGLVYVYRAENIGKHFRLMLRRNTFFVYIWWCPLPLVLVGLTIWTTVIAAEGKLKCINNADSNCNPINWIHNNDNDLQEYNTAGWVLAATPVVVALAATLWIIYTHRKNLHALVIHGDTWGPALERHHHLYTPGLLQLKSKSPFLVVQLEGGEGEELPEKGWIPFGYYWKPSKTMAANLVDGFATDTITREKLAKYLQTRFGRIHFNDSNSLLDNSVLENKNESQEQRNPNILVTTTSTDENSYTDRSPSAFSDKLSTGRLSPHATSVSSGVVLQPSTLLKPNSAEGHKNTAFQQ</sequence>
<gene>
    <name evidence="11" type="ORF">MNOR_LOCUS4996</name>
</gene>
<evidence type="ECO:0000256" key="5">
    <source>
        <dbReference type="ARBA" id="ARBA00022847"/>
    </source>
</evidence>
<dbReference type="PANTHER" id="PTHR11616">
    <property type="entry name" value="SODIUM/CHLORIDE DEPENDENT TRANSPORTER"/>
    <property type="match status" value="1"/>
</dbReference>
<feature type="transmembrane region" description="Helical" evidence="10">
    <location>
        <begin position="263"/>
        <end position="283"/>
    </location>
</feature>
<feature type="transmembrane region" description="Helical" evidence="10">
    <location>
        <begin position="362"/>
        <end position="382"/>
    </location>
</feature>
<evidence type="ECO:0000256" key="6">
    <source>
        <dbReference type="ARBA" id="ARBA00022989"/>
    </source>
</evidence>
<feature type="transmembrane region" description="Helical" evidence="10">
    <location>
        <begin position="475"/>
        <end position="500"/>
    </location>
</feature>
<reference evidence="11 12" key="1">
    <citation type="submission" date="2024-05" db="EMBL/GenBank/DDBJ databases">
        <authorList>
            <person name="Wallberg A."/>
        </authorList>
    </citation>
    <scope>NUCLEOTIDE SEQUENCE [LARGE SCALE GENOMIC DNA]</scope>
</reference>
<dbReference type="Pfam" id="PF00209">
    <property type="entry name" value="SNF"/>
    <property type="match status" value="1"/>
</dbReference>
<feature type="transmembrane region" description="Helical" evidence="10">
    <location>
        <begin position="580"/>
        <end position="599"/>
    </location>
</feature>
<feature type="region of interest" description="Disordered" evidence="9">
    <location>
        <begin position="156"/>
        <end position="179"/>
    </location>
</feature>
<feature type="transmembrane region" description="Helical" evidence="10">
    <location>
        <begin position="709"/>
        <end position="730"/>
    </location>
</feature>
<feature type="compositionally biased region" description="Basic and acidic residues" evidence="9">
    <location>
        <begin position="162"/>
        <end position="179"/>
    </location>
</feature>
<keyword evidence="6 10" id="KW-1133">Transmembrane helix</keyword>
<evidence type="ECO:0000313" key="12">
    <source>
        <dbReference type="Proteomes" id="UP001497623"/>
    </source>
</evidence>
<feature type="transmembrane region" description="Helical" evidence="10">
    <location>
        <begin position="443"/>
        <end position="463"/>
    </location>
</feature>
<keyword evidence="12" id="KW-1185">Reference proteome</keyword>
<dbReference type="GO" id="GO:0005886">
    <property type="term" value="C:plasma membrane"/>
    <property type="evidence" value="ECO:0007669"/>
    <property type="project" value="TreeGrafter"/>
</dbReference>
<dbReference type="GO" id="GO:0015179">
    <property type="term" value="F:L-amino acid transmembrane transporter activity"/>
    <property type="evidence" value="ECO:0007669"/>
    <property type="project" value="TreeGrafter"/>
</dbReference>
<feature type="transmembrane region" description="Helical" evidence="10">
    <location>
        <begin position="611"/>
        <end position="633"/>
    </location>
</feature>
<feature type="compositionally biased region" description="Polar residues" evidence="9">
    <location>
        <begin position="14"/>
        <end position="39"/>
    </location>
</feature>
<dbReference type="PROSITE" id="PS50267">
    <property type="entry name" value="NA_NEUROTRAN_SYMP_3"/>
    <property type="match status" value="1"/>
</dbReference>
<feature type="transmembrane region" description="Helical" evidence="10">
    <location>
        <begin position="520"/>
        <end position="546"/>
    </location>
</feature>
<keyword evidence="4 10" id="KW-0812">Transmembrane</keyword>
<comment type="similarity">
    <text evidence="2">Belongs to the sodium:neurotransmitter symporter (SNF) (TC 2.A.22) family.</text>
</comment>
<organism evidence="11 12">
    <name type="scientific">Meganyctiphanes norvegica</name>
    <name type="common">Northern krill</name>
    <name type="synonym">Thysanopoda norvegica</name>
    <dbReference type="NCBI Taxonomy" id="48144"/>
    <lineage>
        <taxon>Eukaryota</taxon>
        <taxon>Metazoa</taxon>
        <taxon>Ecdysozoa</taxon>
        <taxon>Arthropoda</taxon>
        <taxon>Crustacea</taxon>
        <taxon>Multicrustacea</taxon>
        <taxon>Malacostraca</taxon>
        <taxon>Eumalacostraca</taxon>
        <taxon>Eucarida</taxon>
        <taxon>Euphausiacea</taxon>
        <taxon>Euphausiidae</taxon>
        <taxon>Meganyctiphanes</taxon>
    </lineage>
</organism>
<evidence type="ECO:0000256" key="1">
    <source>
        <dbReference type="ARBA" id="ARBA00004141"/>
    </source>
</evidence>
<dbReference type="InterPro" id="IPR000175">
    <property type="entry name" value="Na/ntran_symport"/>
</dbReference>
<keyword evidence="8" id="KW-0915">Sodium</keyword>
<name>A0AAV2PWY5_MEGNR</name>
<evidence type="ECO:0000256" key="8">
    <source>
        <dbReference type="PIRSR" id="PIRSR600175-1"/>
    </source>
</evidence>
<keyword evidence="3" id="KW-0813">Transport</keyword>
<feature type="region of interest" description="Disordered" evidence="9">
    <location>
        <begin position="1"/>
        <end position="107"/>
    </location>
</feature>
<feature type="region of interest" description="Disordered" evidence="9">
    <location>
        <begin position="847"/>
        <end position="897"/>
    </location>
</feature>
<feature type="binding site" evidence="8">
    <location>
        <position position="454"/>
    </location>
    <ligand>
        <name>Na(+)</name>
        <dbReference type="ChEBI" id="CHEBI:29101"/>
        <label>1</label>
    </ligand>
</feature>